<proteinExistence type="inferred from homology"/>
<comment type="subcellular location">
    <subcellularLocation>
        <location evidence="1 9">Cell inner membrane</location>
        <topology evidence="1 9">Multi-pass membrane protein</topology>
    </subcellularLocation>
</comment>
<keyword evidence="7" id="KW-0472">Membrane</keyword>
<dbReference type="Pfam" id="PF04290">
    <property type="entry name" value="DctQ"/>
    <property type="match status" value="1"/>
</dbReference>
<keyword evidence="6" id="KW-1133">Transmembrane helix</keyword>
<evidence type="ECO:0000256" key="4">
    <source>
        <dbReference type="ARBA" id="ARBA00022519"/>
    </source>
</evidence>
<dbReference type="RefSeq" id="WP_011908569.1">
    <property type="nucleotide sequence ID" value="NZ_CP089965.1"/>
</dbReference>
<evidence type="ECO:0000256" key="1">
    <source>
        <dbReference type="ARBA" id="ARBA00004429"/>
    </source>
</evidence>
<evidence type="ECO:0000256" key="2">
    <source>
        <dbReference type="ARBA" id="ARBA00022448"/>
    </source>
</evidence>
<keyword evidence="4 9" id="KW-0997">Cell inner membrane</keyword>
<keyword evidence="2 9" id="KW-0813">Transport</keyword>
<sequence length="170" mass="18590">MKGFSKGLSVLEALLSRVILGFYALVVCVVVFQVVNRFWLHLPIIWLSDLAIISFIWLGFLTAALAVRRGGHFRMALMLDLAGEGRMRRGLELFSHLVGLAMFGLLAVTGWQMAVRGLREISPGLQIPMSWAYASVVVAGLLAVLFLLEAIALELAGKARAAGPDPEREE</sequence>
<keyword evidence="5" id="KW-0812">Transmembrane</keyword>
<reference evidence="11 12" key="1">
    <citation type="submission" date="2018-04" db="EMBL/GenBank/DDBJ databases">
        <title>Genomic Encyclopedia of Type Strains, Phase III (KMG-III): the genomes of soil and plant-associated and newly described type strains.</title>
        <authorList>
            <person name="Whitman W."/>
        </authorList>
    </citation>
    <scope>NUCLEOTIDE SEQUENCE [LARGE SCALE GENOMIC DNA]</scope>
    <source>
        <strain evidence="11 12">KA25</strain>
    </source>
</reference>
<comment type="caution">
    <text evidence="11">The sequence shown here is derived from an EMBL/GenBank/DDBJ whole genome shotgun (WGS) entry which is preliminary data.</text>
</comment>
<evidence type="ECO:0000256" key="9">
    <source>
        <dbReference type="RuleBase" id="RU369079"/>
    </source>
</evidence>
<evidence type="ECO:0000313" key="12">
    <source>
        <dbReference type="Proteomes" id="UP000244060"/>
    </source>
</evidence>
<accession>A0A2T5KD53</accession>
<comment type="subunit">
    <text evidence="9">The complex comprises the extracytoplasmic solute receptor protein and the two transmembrane proteins.</text>
</comment>
<dbReference type="GO" id="GO:0005886">
    <property type="term" value="C:plasma membrane"/>
    <property type="evidence" value="ECO:0007669"/>
    <property type="project" value="UniProtKB-SubCell"/>
</dbReference>
<keyword evidence="3" id="KW-1003">Cell membrane</keyword>
<keyword evidence="12" id="KW-1185">Reference proteome</keyword>
<evidence type="ECO:0000313" key="11">
    <source>
        <dbReference type="EMBL" id="PTR20350.1"/>
    </source>
</evidence>
<dbReference type="Proteomes" id="UP000244060">
    <property type="component" value="Unassembled WGS sequence"/>
</dbReference>
<evidence type="ECO:0000256" key="6">
    <source>
        <dbReference type="ARBA" id="ARBA00022989"/>
    </source>
</evidence>
<dbReference type="OrthoDB" id="4964541at2"/>
<evidence type="ECO:0000256" key="8">
    <source>
        <dbReference type="ARBA" id="ARBA00038436"/>
    </source>
</evidence>
<gene>
    <name evidence="11" type="ORF">C8J28_102115</name>
</gene>
<dbReference type="InterPro" id="IPR055348">
    <property type="entry name" value="DctQ"/>
</dbReference>
<dbReference type="GO" id="GO:0015740">
    <property type="term" value="P:C4-dicarboxylate transport"/>
    <property type="evidence" value="ECO:0007669"/>
    <property type="project" value="TreeGrafter"/>
</dbReference>
<organism evidence="11 12">
    <name type="scientific">Cereibacter azotoformans</name>
    <dbReference type="NCBI Taxonomy" id="43057"/>
    <lineage>
        <taxon>Bacteria</taxon>
        <taxon>Pseudomonadati</taxon>
        <taxon>Pseudomonadota</taxon>
        <taxon>Alphaproteobacteria</taxon>
        <taxon>Rhodobacterales</taxon>
        <taxon>Paracoccaceae</taxon>
        <taxon>Cereibacter</taxon>
    </lineage>
</organism>
<dbReference type="InterPro" id="IPR007387">
    <property type="entry name" value="TRAP_DctQ"/>
</dbReference>
<evidence type="ECO:0000256" key="7">
    <source>
        <dbReference type="ARBA" id="ARBA00023136"/>
    </source>
</evidence>
<comment type="function">
    <text evidence="9">Part of the tripartite ATP-independent periplasmic (TRAP) transport system.</text>
</comment>
<dbReference type="AlphaFoldDB" id="A0A2T5KD53"/>
<protein>
    <recommendedName>
        <fullName evidence="9">TRAP transporter small permease protein</fullName>
    </recommendedName>
</protein>
<name>A0A2T5KD53_9RHOB</name>
<dbReference type="PANTHER" id="PTHR35011">
    <property type="entry name" value="2,3-DIKETO-L-GULONATE TRAP TRANSPORTER SMALL PERMEASE PROTEIN YIAM"/>
    <property type="match status" value="1"/>
</dbReference>
<evidence type="ECO:0000256" key="5">
    <source>
        <dbReference type="ARBA" id="ARBA00022692"/>
    </source>
</evidence>
<evidence type="ECO:0000256" key="3">
    <source>
        <dbReference type="ARBA" id="ARBA00022475"/>
    </source>
</evidence>
<dbReference type="EMBL" id="QAOT01000002">
    <property type="protein sequence ID" value="PTR20350.1"/>
    <property type="molecule type" value="Genomic_DNA"/>
</dbReference>
<feature type="domain" description="Tripartite ATP-independent periplasmic transporters DctQ component" evidence="10">
    <location>
        <begin position="27"/>
        <end position="154"/>
    </location>
</feature>
<evidence type="ECO:0000259" key="10">
    <source>
        <dbReference type="Pfam" id="PF04290"/>
    </source>
</evidence>
<comment type="similarity">
    <text evidence="8 9">Belongs to the TRAP transporter small permease family.</text>
</comment>
<dbReference type="GO" id="GO:0022857">
    <property type="term" value="F:transmembrane transporter activity"/>
    <property type="evidence" value="ECO:0007669"/>
    <property type="project" value="UniProtKB-UniRule"/>
</dbReference>
<dbReference type="PANTHER" id="PTHR35011:SF5">
    <property type="entry name" value="SIALIC ACID TRAP TRANSPORTER SMALL PERMEASE PROTEIN SIAQ"/>
    <property type="match status" value="1"/>
</dbReference>